<keyword evidence="7" id="KW-1185">Reference proteome</keyword>
<dbReference type="SUPFAM" id="SSF52172">
    <property type="entry name" value="CheY-like"/>
    <property type="match status" value="1"/>
</dbReference>
<dbReference type="Pfam" id="PF00072">
    <property type="entry name" value="Response_reg"/>
    <property type="match status" value="1"/>
</dbReference>
<dbReference type="Proteomes" id="UP000566813">
    <property type="component" value="Unassembled WGS sequence"/>
</dbReference>
<dbReference type="GO" id="GO:0003677">
    <property type="term" value="F:DNA binding"/>
    <property type="evidence" value="ECO:0007669"/>
    <property type="project" value="UniProtKB-KW"/>
</dbReference>
<keyword evidence="2" id="KW-0238">DNA-binding</keyword>
<dbReference type="GO" id="GO:0000160">
    <property type="term" value="P:phosphorelay signal transduction system"/>
    <property type="evidence" value="ECO:0007669"/>
    <property type="project" value="InterPro"/>
</dbReference>
<name>A0A7X1FR91_9SPHN</name>
<dbReference type="GO" id="GO:0006355">
    <property type="term" value="P:regulation of DNA-templated transcription"/>
    <property type="evidence" value="ECO:0007669"/>
    <property type="project" value="InterPro"/>
</dbReference>
<dbReference type="SMART" id="SM00448">
    <property type="entry name" value="REC"/>
    <property type="match status" value="1"/>
</dbReference>
<dbReference type="AlphaFoldDB" id="A0A7X1FR91"/>
<evidence type="ECO:0000313" key="7">
    <source>
        <dbReference type="Proteomes" id="UP000566813"/>
    </source>
</evidence>
<dbReference type="Gene3D" id="1.10.10.10">
    <property type="entry name" value="Winged helix-like DNA-binding domain superfamily/Winged helix DNA-binding domain"/>
    <property type="match status" value="1"/>
</dbReference>
<dbReference type="PANTHER" id="PTHR45566">
    <property type="entry name" value="HTH-TYPE TRANSCRIPTIONAL REGULATOR YHJB-RELATED"/>
    <property type="match status" value="1"/>
</dbReference>
<dbReference type="InterPro" id="IPR001789">
    <property type="entry name" value="Sig_transdc_resp-reg_receiver"/>
</dbReference>
<evidence type="ECO:0000256" key="3">
    <source>
        <dbReference type="PROSITE-ProRule" id="PRU00169"/>
    </source>
</evidence>
<feature type="modified residue" description="4-aspartylphosphate" evidence="3">
    <location>
        <position position="54"/>
    </location>
</feature>
<evidence type="ECO:0000259" key="5">
    <source>
        <dbReference type="PROSITE" id="PS50110"/>
    </source>
</evidence>
<dbReference type="PANTHER" id="PTHR45566:SF1">
    <property type="entry name" value="HTH-TYPE TRANSCRIPTIONAL REGULATOR YHJB-RELATED"/>
    <property type="match status" value="1"/>
</dbReference>
<dbReference type="InterPro" id="IPR011006">
    <property type="entry name" value="CheY-like_superfamily"/>
</dbReference>
<feature type="domain" description="HTH luxR-type" evidence="4">
    <location>
        <begin position="131"/>
        <end position="196"/>
    </location>
</feature>
<dbReference type="EMBL" id="JACLAW010000005">
    <property type="protein sequence ID" value="MBC2665510.1"/>
    <property type="molecule type" value="Genomic_DNA"/>
</dbReference>
<comment type="caution">
    <text evidence="6">The sequence shown here is derived from an EMBL/GenBank/DDBJ whole genome shotgun (WGS) entry which is preliminary data.</text>
</comment>
<dbReference type="InterPro" id="IPR016032">
    <property type="entry name" value="Sig_transdc_resp-reg_C-effctor"/>
</dbReference>
<dbReference type="CDD" id="cd17535">
    <property type="entry name" value="REC_NarL-like"/>
    <property type="match status" value="1"/>
</dbReference>
<evidence type="ECO:0000313" key="6">
    <source>
        <dbReference type="EMBL" id="MBC2665510.1"/>
    </source>
</evidence>
<dbReference type="PRINTS" id="PR00038">
    <property type="entry name" value="HTHLUXR"/>
</dbReference>
<dbReference type="InterPro" id="IPR051015">
    <property type="entry name" value="EvgA-like"/>
</dbReference>
<feature type="domain" description="Response regulatory" evidence="5">
    <location>
        <begin position="2"/>
        <end position="119"/>
    </location>
</feature>
<organism evidence="6 7">
    <name type="scientific">Novosphingobium flavum</name>
    <dbReference type="NCBI Taxonomy" id="1778672"/>
    <lineage>
        <taxon>Bacteria</taxon>
        <taxon>Pseudomonadati</taxon>
        <taxon>Pseudomonadota</taxon>
        <taxon>Alphaproteobacteria</taxon>
        <taxon>Sphingomonadales</taxon>
        <taxon>Sphingomonadaceae</taxon>
        <taxon>Novosphingobium</taxon>
    </lineage>
</organism>
<dbReference type="PROSITE" id="PS50043">
    <property type="entry name" value="HTH_LUXR_2"/>
    <property type="match status" value="1"/>
</dbReference>
<evidence type="ECO:0000259" key="4">
    <source>
        <dbReference type="PROSITE" id="PS50043"/>
    </source>
</evidence>
<keyword evidence="1 3" id="KW-0597">Phosphoprotein</keyword>
<dbReference type="RefSeq" id="WP_185663764.1">
    <property type="nucleotide sequence ID" value="NZ_JACLAW010000005.1"/>
</dbReference>
<dbReference type="InterPro" id="IPR036388">
    <property type="entry name" value="WH-like_DNA-bd_sf"/>
</dbReference>
<evidence type="ECO:0000256" key="2">
    <source>
        <dbReference type="ARBA" id="ARBA00023125"/>
    </source>
</evidence>
<dbReference type="SUPFAM" id="SSF46894">
    <property type="entry name" value="C-terminal effector domain of the bipartite response regulators"/>
    <property type="match status" value="1"/>
</dbReference>
<evidence type="ECO:0000256" key="1">
    <source>
        <dbReference type="ARBA" id="ARBA00022553"/>
    </source>
</evidence>
<protein>
    <submittedName>
        <fullName evidence="6">Response regulator transcription factor</fullName>
    </submittedName>
</protein>
<dbReference type="InterPro" id="IPR000792">
    <property type="entry name" value="Tscrpt_reg_LuxR_C"/>
</dbReference>
<proteinExistence type="predicted"/>
<sequence>MRILLVDDHPMFREALAATVEGLDALAVVEQFDTLQQLYDGLGEGGAGTLVLLDLQLADATGMVGLIGLKARYTELAVAIVSGRDDEHAVATALACGAAGYIPKSASPATLSAALRTLLGGHDWFPPGSQDKDDSERLSPIQMRILDGVKRGKMNKQIAWEVGLSEHSIKYHLTGIFRKLGCQTRAQLLAVVAEVPTAD</sequence>
<dbReference type="PROSITE" id="PS50110">
    <property type="entry name" value="RESPONSE_REGULATORY"/>
    <property type="match status" value="1"/>
</dbReference>
<dbReference type="Gene3D" id="3.40.50.2300">
    <property type="match status" value="1"/>
</dbReference>
<dbReference type="CDD" id="cd06170">
    <property type="entry name" value="LuxR_C_like"/>
    <property type="match status" value="1"/>
</dbReference>
<dbReference type="InterPro" id="IPR058245">
    <property type="entry name" value="NreC/VraR/RcsB-like_REC"/>
</dbReference>
<reference evidence="6 7" key="1">
    <citation type="submission" date="2020-08" db="EMBL/GenBank/DDBJ databases">
        <title>The genome sequence of type strain Novosphingobium flavum NBRC 111647.</title>
        <authorList>
            <person name="Liu Y."/>
        </authorList>
    </citation>
    <scope>NUCLEOTIDE SEQUENCE [LARGE SCALE GENOMIC DNA]</scope>
    <source>
        <strain evidence="6 7">NBRC 111647</strain>
    </source>
</reference>
<accession>A0A7X1FR91</accession>
<dbReference type="SMART" id="SM00421">
    <property type="entry name" value="HTH_LUXR"/>
    <property type="match status" value="1"/>
</dbReference>
<dbReference type="Pfam" id="PF00196">
    <property type="entry name" value="GerE"/>
    <property type="match status" value="1"/>
</dbReference>
<gene>
    <name evidence="6" type="ORF">H7F51_08245</name>
</gene>